<name>A0ABV9I6R1_9DEIO</name>
<dbReference type="Proteomes" id="UP001595952">
    <property type="component" value="Unassembled WGS sequence"/>
</dbReference>
<dbReference type="RefSeq" id="WP_380060896.1">
    <property type="nucleotide sequence ID" value="NZ_JBHSEI010000002.1"/>
</dbReference>
<accession>A0ABV9I6R1</accession>
<dbReference type="InterPro" id="IPR018777">
    <property type="entry name" value="Replication_initiator_prot_A"/>
</dbReference>
<comment type="caution">
    <text evidence="1">The sequence shown here is derived from an EMBL/GenBank/DDBJ whole genome shotgun (WGS) entry which is preliminary data.</text>
</comment>
<dbReference type="Pfam" id="PF10134">
    <property type="entry name" value="RPA"/>
    <property type="match status" value="1"/>
</dbReference>
<sequence length="455" mass="50935">MTDSPSSHRSAIDDLNVSRLNLIVALDKVDSQQWSVEGHLEDRVFRITCKAGVDNLVPHGLDNDVSAALVNLYIAQGCPEDGAILTSATELLTMCGWSINGYYYAALNASLDRLSSAKYTISGGWRDHPNRRWTHASFHFIERLEFSTPDKEVRLFDTRTILKVTLAQDIRASVNSGYVKPLDTDFMVKLNRPRTRALYRILDAARYDINNPDVPLAFIERNVLEWGDQCKINTNGRAWQVVKTLAAPHDELIKRGYLREVTYSGRGKDQRIRYDFVQDYVPVDPVVSRRLSENGITTGVARKLMKDHDRAFLMECVDRFDWLVRTQALVVKKSRAAALMHLIAHPDDYPYPAAPKPATIAPIKPARAATSMPALIEVDPYAQYEGVSAETAAARLLTSLNVHYRKLLNAGDLDMVRQGVLDGTLQAADVAREAVEAVVQMKREAFVAALRSRLG</sequence>
<dbReference type="EMBL" id="JBHSEI010000002">
    <property type="protein sequence ID" value="MFC4637869.1"/>
    <property type="molecule type" value="Genomic_DNA"/>
</dbReference>
<evidence type="ECO:0000313" key="2">
    <source>
        <dbReference type="Proteomes" id="UP001595952"/>
    </source>
</evidence>
<reference evidence="2" key="1">
    <citation type="journal article" date="2019" name="Int. J. Syst. Evol. Microbiol.">
        <title>The Global Catalogue of Microorganisms (GCM) 10K type strain sequencing project: providing services to taxonomists for standard genome sequencing and annotation.</title>
        <authorList>
            <consortium name="The Broad Institute Genomics Platform"/>
            <consortium name="The Broad Institute Genome Sequencing Center for Infectious Disease"/>
            <person name="Wu L."/>
            <person name="Ma J."/>
        </authorList>
    </citation>
    <scope>NUCLEOTIDE SEQUENCE [LARGE SCALE GENOMIC DNA]</scope>
    <source>
        <strain evidence="2">CCUG 55995</strain>
    </source>
</reference>
<evidence type="ECO:0000313" key="1">
    <source>
        <dbReference type="EMBL" id="MFC4637869.1"/>
    </source>
</evidence>
<gene>
    <name evidence="1" type="ORF">ACFO0D_05900</name>
</gene>
<proteinExistence type="predicted"/>
<organism evidence="1 2">
    <name type="scientific">Deinococcus hohokamensis</name>
    <dbReference type="NCBI Taxonomy" id="309883"/>
    <lineage>
        <taxon>Bacteria</taxon>
        <taxon>Thermotogati</taxon>
        <taxon>Deinococcota</taxon>
        <taxon>Deinococci</taxon>
        <taxon>Deinococcales</taxon>
        <taxon>Deinococcaceae</taxon>
        <taxon>Deinococcus</taxon>
    </lineage>
</organism>
<protein>
    <submittedName>
        <fullName evidence="1">Replication initiator protein A</fullName>
    </submittedName>
</protein>
<keyword evidence="2" id="KW-1185">Reference proteome</keyword>